<dbReference type="RefSeq" id="WP_229490937.1">
    <property type="nucleotide sequence ID" value="NZ_JAIVFQ010000160.1"/>
</dbReference>
<comment type="caution">
    <text evidence="1">The sequence shown here is derived from an EMBL/GenBank/DDBJ whole genome shotgun (WGS) entry which is preliminary data.</text>
</comment>
<dbReference type="EMBL" id="JAIVFQ010000160">
    <property type="protein sequence ID" value="MCC5604819.1"/>
    <property type="molecule type" value="Genomic_DNA"/>
</dbReference>
<organism evidence="1 2">
    <name type="scientific">Nostoc favosum CHAB5714</name>
    <dbReference type="NCBI Taxonomy" id="2780399"/>
    <lineage>
        <taxon>Bacteria</taxon>
        <taxon>Bacillati</taxon>
        <taxon>Cyanobacteriota</taxon>
        <taxon>Cyanophyceae</taxon>
        <taxon>Nostocales</taxon>
        <taxon>Nostocaceae</taxon>
        <taxon>Nostoc</taxon>
        <taxon>Nostoc favosum</taxon>
    </lineage>
</organism>
<evidence type="ECO:0000313" key="2">
    <source>
        <dbReference type="Proteomes" id="UP001199525"/>
    </source>
</evidence>
<accession>A0ABS8ILR5</accession>
<protein>
    <submittedName>
        <fullName evidence="1">Uncharacterized protein</fullName>
    </submittedName>
</protein>
<sequence>MLVTGAIVAVNGLNPLSLLTLGIGGVLAIAPKLTFKVSSLDETAPTEPDITPGEFRIYRQAELGLQPHCWQMALFSLLVRMVVVSLY</sequence>
<evidence type="ECO:0000313" key="1">
    <source>
        <dbReference type="EMBL" id="MCC5604819.1"/>
    </source>
</evidence>
<dbReference type="Proteomes" id="UP001199525">
    <property type="component" value="Unassembled WGS sequence"/>
</dbReference>
<proteinExistence type="predicted"/>
<gene>
    <name evidence="1" type="ORF">LC586_38195</name>
</gene>
<reference evidence="1 2" key="1">
    <citation type="journal article" date="2021" name="Microorganisms">
        <title>Genome Evolution of Filamentous Cyanobacterium Nostoc Species: From Facultative Symbiosis to Free Living.</title>
        <authorList>
            <person name="Huo D."/>
            <person name="Li H."/>
            <person name="Cai F."/>
            <person name="Guo X."/>
            <person name="Qiao Z."/>
            <person name="Wang W."/>
            <person name="Yu G."/>
            <person name="Li R."/>
        </authorList>
    </citation>
    <scope>NUCLEOTIDE SEQUENCE [LARGE SCALE GENOMIC DNA]</scope>
    <source>
        <strain evidence="1 2">CHAB 5714</strain>
    </source>
</reference>
<keyword evidence="2" id="KW-1185">Reference proteome</keyword>
<name>A0ABS8ILR5_9NOSO</name>